<evidence type="ECO:0000256" key="2">
    <source>
        <dbReference type="ARBA" id="ARBA00022898"/>
    </source>
</evidence>
<dbReference type="PRINTS" id="PR00035">
    <property type="entry name" value="HTHGNTR"/>
</dbReference>
<feature type="region of interest" description="Disordered" evidence="6">
    <location>
        <begin position="485"/>
        <end position="515"/>
    </location>
</feature>
<dbReference type="InterPro" id="IPR051446">
    <property type="entry name" value="HTH_trans_reg/aminotransferase"/>
</dbReference>
<evidence type="ECO:0000256" key="5">
    <source>
        <dbReference type="ARBA" id="ARBA00023163"/>
    </source>
</evidence>
<feature type="domain" description="HTH gntR-type" evidence="7">
    <location>
        <begin position="23"/>
        <end position="91"/>
    </location>
</feature>
<dbReference type="CDD" id="cd00609">
    <property type="entry name" value="AAT_like"/>
    <property type="match status" value="1"/>
</dbReference>
<dbReference type="GO" id="GO:0008483">
    <property type="term" value="F:transaminase activity"/>
    <property type="evidence" value="ECO:0007669"/>
    <property type="project" value="UniProtKB-KW"/>
</dbReference>
<keyword evidence="8" id="KW-0808">Transferase</keyword>
<keyword evidence="8" id="KW-0032">Aminotransferase</keyword>
<dbReference type="InterPro" id="IPR036390">
    <property type="entry name" value="WH_DNA-bd_sf"/>
</dbReference>
<dbReference type="InterPro" id="IPR000524">
    <property type="entry name" value="Tscrpt_reg_HTH_GntR"/>
</dbReference>
<proteinExistence type="inferred from homology"/>
<comment type="caution">
    <text evidence="8">The sequence shown here is derived from an EMBL/GenBank/DDBJ whole genome shotgun (WGS) entry which is preliminary data.</text>
</comment>
<evidence type="ECO:0000313" key="9">
    <source>
        <dbReference type="Proteomes" id="UP001595872"/>
    </source>
</evidence>
<dbReference type="CDD" id="cd07377">
    <property type="entry name" value="WHTH_GntR"/>
    <property type="match status" value="1"/>
</dbReference>
<feature type="compositionally biased region" description="Low complexity" evidence="6">
    <location>
        <begin position="487"/>
        <end position="515"/>
    </location>
</feature>
<sequence length="515" mass="54918">MPIPAHLDRPIAIDLHISLDGPGDFASRIHRQLLDAILDGRLRPGERLPPTRELARRLDVSRNTVSIAYERLTAEGLLVARVGSGTFVGQAPVGRVREVPEGDAVRARPIWEALAEPPGEPGTPAYDFRVGTPDAALFPLPVWRRLVTAEWRVSTIGAAGYGDPAGHPALREAIARHTGLSRSVRARAEDVLVTQGAQQAFDLIGRVLLEPGDVAAVEDPGYPPVRRLFRSLGARVVPVPVDSEGIDVAALPDGARLVHVTPSHQFPLGTPMSLACRAALLDWAGRHDAVIIEDDYDSEFRFSDRPLDPLHSLDRAGRVVYVGTFSKTLLPMLRVGFLVAPASLQPALRTARRLSDWHGDPVAQAALARFIDSGELPRHVRKATRIYAARHELIVQALDGDLSAWLDPVPSTAGLHLCALLKPDVPVDVPSVLARAGRLGVAAESLMSYGDDGSPSGIVLGYGAIPTDRVPAGLALLARAFREAADGPSGTRTGTTRPGSGRAGGAISRSLPDPS</sequence>
<dbReference type="SMART" id="SM00345">
    <property type="entry name" value="HTH_GNTR"/>
    <property type="match status" value="1"/>
</dbReference>
<dbReference type="Pfam" id="PF00155">
    <property type="entry name" value="Aminotran_1_2"/>
    <property type="match status" value="1"/>
</dbReference>
<keyword evidence="9" id="KW-1185">Reference proteome</keyword>
<dbReference type="InterPro" id="IPR036388">
    <property type="entry name" value="WH-like_DNA-bd_sf"/>
</dbReference>
<dbReference type="Gene3D" id="1.10.10.10">
    <property type="entry name" value="Winged helix-like DNA-binding domain superfamily/Winged helix DNA-binding domain"/>
    <property type="match status" value="1"/>
</dbReference>
<reference evidence="9" key="1">
    <citation type="journal article" date="2019" name="Int. J. Syst. Evol. Microbiol.">
        <title>The Global Catalogue of Microorganisms (GCM) 10K type strain sequencing project: providing services to taxonomists for standard genome sequencing and annotation.</title>
        <authorList>
            <consortium name="The Broad Institute Genomics Platform"/>
            <consortium name="The Broad Institute Genome Sequencing Center for Infectious Disease"/>
            <person name="Wu L."/>
            <person name="Ma J."/>
        </authorList>
    </citation>
    <scope>NUCLEOTIDE SEQUENCE [LARGE SCALE GENOMIC DNA]</scope>
    <source>
        <strain evidence="9">KLKA75</strain>
    </source>
</reference>
<keyword evidence="3" id="KW-0805">Transcription regulation</keyword>
<evidence type="ECO:0000313" key="8">
    <source>
        <dbReference type="EMBL" id="MFC4910071.1"/>
    </source>
</evidence>
<evidence type="ECO:0000259" key="7">
    <source>
        <dbReference type="PROSITE" id="PS50949"/>
    </source>
</evidence>
<accession>A0ABV9U383</accession>
<keyword evidence="2" id="KW-0663">Pyridoxal phosphate</keyword>
<dbReference type="RefSeq" id="WP_378258086.1">
    <property type="nucleotide sequence ID" value="NZ_JBHSIT010000006.1"/>
</dbReference>
<organism evidence="8 9">
    <name type="scientific">Actinomadura gamaensis</name>
    <dbReference type="NCBI Taxonomy" id="1763541"/>
    <lineage>
        <taxon>Bacteria</taxon>
        <taxon>Bacillati</taxon>
        <taxon>Actinomycetota</taxon>
        <taxon>Actinomycetes</taxon>
        <taxon>Streptosporangiales</taxon>
        <taxon>Thermomonosporaceae</taxon>
        <taxon>Actinomadura</taxon>
    </lineage>
</organism>
<dbReference type="SUPFAM" id="SSF46785">
    <property type="entry name" value="Winged helix' DNA-binding domain"/>
    <property type="match status" value="1"/>
</dbReference>
<dbReference type="PANTHER" id="PTHR46577">
    <property type="entry name" value="HTH-TYPE TRANSCRIPTIONAL REGULATORY PROTEIN GABR"/>
    <property type="match status" value="1"/>
</dbReference>
<name>A0ABV9U383_9ACTN</name>
<dbReference type="InterPro" id="IPR004839">
    <property type="entry name" value="Aminotransferase_I/II_large"/>
</dbReference>
<protein>
    <submittedName>
        <fullName evidence="8">PLP-dependent aminotransferase family protein</fullName>
    </submittedName>
</protein>
<dbReference type="Proteomes" id="UP001595872">
    <property type="component" value="Unassembled WGS sequence"/>
</dbReference>
<evidence type="ECO:0000256" key="4">
    <source>
        <dbReference type="ARBA" id="ARBA00023125"/>
    </source>
</evidence>
<dbReference type="SUPFAM" id="SSF53383">
    <property type="entry name" value="PLP-dependent transferases"/>
    <property type="match status" value="1"/>
</dbReference>
<evidence type="ECO:0000256" key="3">
    <source>
        <dbReference type="ARBA" id="ARBA00023015"/>
    </source>
</evidence>
<evidence type="ECO:0000256" key="6">
    <source>
        <dbReference type="SAM" id="MobiDB-lite"/>
    </source>
</evidence>
<keyword evidence="4" id="KW-0238">DNA-binding</keyword>
<dbReference type="PROSITE" id="PS50949">
    <property type="entry name" value="HTH_GNTR"/>
    <property type="match status" value="1"/>
</dbReference>
<dbReference type="Gene3D" id="3.40.640.10">
    <property type="entry name" value="Type I PLP-dependent aspartate aminotransferase-like (Major domain)"/>
    <property type="match status" value="1"/>
</dbReference>
<keyword evidence="5" id="KW-0804">Transcription</keyword>
<evidence type="ECO:0000256" key="1">
    <source>
        <dbReference type="ARBA" id="ARBA00005384"/>
    </source>
</evidence>
<dbReference type="EMBL" id="JBHSIT010000006">
    <property type="protein sequence ID" value="MFC4910071.1"/>
    <property type="molecule type" value="Genomic_DNA"/>
</dbReference>
<dbReference type="PANTHER" id="PTHR46577:SF1">
    <property type="entry name" value="HTH-TYPE TRANSCRIPTIONAL REGULATORY PROTEIN GABR"/>
    <property type="match status" value="1"/>
</dbReference>
<dbReference type="Pfam" id="PF00392">
    <property type="entry name" value="GntR"/>
    <property type="match status" value="1"/>
</dbReference>
<dbReference type="InterPro" id="IPR015424">
    <property type="entry name" value="PyrdxlP-dep_Trfase"/>
</dbReference>
<comment type="similarity">
    <text evidence="1">In the C-terminal section; belongs to the class-I pyridoxal-phosphate-dependent aminotransferase family.</text>
</comment>
<gene>
    <name evidence="8" type="ORF">ACFPCY_22315</name>
</gene>
<dbReference type="InterPro" id="IPR015421">
    <property type="entry name" value="PyrdxlP-dep_Trfase_major"/>
</dbReference>